<evidence type="ECO:0000313" key="2">
    <source>
        <dbReference type="Proteomes" id="UP001165064"/>
    </source>
</evidence>
<comment type="caution">
    <text evidence="1">The sequence shown here is derived from an EMBL/GenBank/DDBJ whole genome shotgun (WGS) entry which is preliminary data.</text>
</comment>
<organism evidence="1 2">
    <name type="scientific">Ambrosiozyma monospora</name>
    <name type="common">Yeast</name>
    <name type="synonym">Endomycopsis monosporus</name>
    <dbReference type="NCBI Taxonomy" id="43982"/>
    <lineage>
        <taxon>Eukaryota</taxon>
        <taxon>Fungi</taxon>
        <taxon>Dikarya</taxon>
        <taxon>Ascomycota</taxon>
        <taxon>Saccharomycotina</taxon>
        <taxon>Pichiomycetes</taxon>
        <taxon>Pichiales</taxon>
        <taxon>Pichiaceae</taxon>
        <taxon>Ambrosiozyma</taxon>
    </lineage>
</organism>
<name>A0ACB5UBJ5_AMBMO</name>
<evidence type="ECO:0000313" key="1">
    <source>
        <dbReference type="EMBL" id="GMF06398.1"/>
    </source>
</evidence>
<gene>
    <name evidence="1" type="ORF">Amon02_001267800</name>
</gene>
<dbReference type="Proteomes" id="UP001165064">
    <property type="component" value="Unassembled WGS sequence"/>
</dbReference>
<proteinExistence type="predicted"/>
<keyword evidence="2" id="KW-1185">Reference proteome</keyword>
<dbReference type="EMBL" id="BSXS01015130">
    <property type="protein sequence ID" value="GMF06398.1"/>
    <property type="molecule type" value="Genomic_DNA"/>
</dbReference>
<protein>
    <submittedName>
        <fullName evidence="1">Unnamed protein product</fullName>
    </submittedName>
</protein>
<sequence>MPATIGNKIQAKSIAIIGGGPSGIASLYDLTRALKDGSTLFGSKSVLKQEELKQTAFDEIVAFERNSTPGGVWSKESSGVNNKDLPLPDLELLGASADEFESDKPDKIFVKAEITSELEAKLANSSVQKPVVIKKDKLDASDLHQWKSSAAYEELFTNVTNRYMSFSFDECWYLSGESHQG</sequence>
<accession>A0ACB5UBJ5</accession>
<reference evidence="1" key="1">
    <citation type="submission" date="2023-04" db="EMBL/GenBank/DDBJ databases">
        <title>Ambrosiozyma monospora NBRC 10751.</title>
        <authorList>
            <person name="Ichikawa N."/>
            <person name="Sato H."/>
            <person name="Tonouchi N."/>
        </authorList>
    </citation>
    <scope>NUCLEOTIDE SEQUENCE</scope>
    <source>
        <strain evidence="1">NBRC 10751</strain>
    </source>
</reference>